<dbReference type="PROSITE" id="PS50041">
    <property type="entry name" value="C_TYPE_LECTIN_2"/>
    <property type="match status" value="1"/>
</dbReference>
<feature type="transmembrane region" description="Helical" evidence="2">
    <location>
        <begin position="393"/>
        <end position="413"/>
    </location>
</feature>
<dbReference type="AlphaFoldDB" id="A0A210QAX1"/>
<keyword evidence="2" id="KW-1133">Transmembrane helix</keyword>
<feature type="compositionally biased region" description="Polar residues" evidence="1">
    <location>
        <begin position="299"/>
        <end position="323"/>
    </location>
</feature>
<evidence type="ECO:0000256" key="1">
    <source>
        <dbReference type="SAM" id="MobiDB-lite"/>
    </source>
</evidence>
<dbReference type="Pfam" id="PF00059">
    <property type="entry name" value="Lectin_C"/>
    <property type="match status" value="1"/>
</dbReference>
<sequence>MRTTFIEWIVCTVLWGLFGSRFISGTHDLDWCEFEFHMNKLDWAGAHAVCRETNKKLARINGSSQHAYLTSLFATSMSLIAVGLTVEPTFWIGLHHDAQGSLRWAGCDEFTSQADYGPVVEDAGPGCFLLDTRNTQYTTEACQESKHFLCQADDIDVESCFTLTHNVADMTYVPQATYRSKTYSSDCFDLCTGPCLGFKHDTNAHKCSMMLRGIGGKSGQKGVLYIKGLLKLDDHGDVSAPYLPSDFCSEDISDVTSTSSDIMVISSVDPSSSCWLESSGSESSELQTSSRGILDSSHSETPQLSTTDGGINTSPSDTDTGMCSTSSAYVSTSTSLTCYCPCGDVTNTTITPKQLESKINEIKQTLTVSKKATSSWKRKLVSTPDDRVSAQSIGYIGAAIMCSIAAIMIIMDLPRLGGDFKRFVRSVFSSRVQNFDTDPLPK</sequence>
<keyword evidence="5" id="KW-1185">Reference proteome</keyword>
<dbReference type="EMBL" id="NEDP02004373">
    <property type="protein sequence ID" value="OWF45873.1"/>
    <property type="molecule type" value="Genomic_DNA"/>
</dbReference>
<feature type="domain" description="C-type lectin" evidence="3">
    <location>
        <begin position="34"/>
        <end position="151"/>
    </location>
</feature>
<dbReference type="SUPFAM" id="SSF56436">
    <property type="entry name" value="C-type lectin-like"/>
    <property type="match status" value="1"/>
</dbReference>
<accession>A0A210QAX1</accession>
<evidence type="ECO:0000313" key="4">
    <source>
        <dbReference type="EMBL" id="OWF45873.1"/>
    </source>
</evidence>
<comment type="caution">
    <text evidence="4">The sequence shown here is derived from an EMBL/GenBank/DDBJ whole genome shotgun (WGS) entry which is preliminary data.</text>
</comment>
<keyword evidence="2" id="KW-0812">Transmembrane</keyword>
<dbReference type="CDD" id="cd00037">
    <property type="entry name" value="CLECT"/>
    <property type="match status" value="1"/>
</dbReference>
<feature type="compositionally biased region" description="Low complexity" evidence="1">
    <location>
        <begin position="276"/>
        <end position="290"/>
    </location>
</feature>
<dbReference type="OrthoDB" id="6104412at2759"/>
<gene>
    <name evidence="4" type="ORF">KP79_PYT07270</name>
</gene>
<dbReference type="Proteomes" id="UP000242188">
    <property type="component" value="Unassembled WGS sequence"/>
</dbReference>
<evidence type="ECO:0000256" key="2">
    <source>
        <dbReference type="SAM" id="Phobius"/>
    </source>
</evidence>
<keyword evidence="2" id="KW-0472">Membrane</keyword>
<evidence type="ECO:0000313" key="5">
    <source>
        <dbReference type="Proteomes" id="UP000242188"/>
    </source>
</evidence>
<evidence type="ECO:0000259" key="3">
    <source>
        <dbReference type="PROSITE" id="PS50041"/>
    </source>
</evidence>
<dbReference type="Gene3D" id="3.10.100.10">
    <property type="entry name" value="Mannose-Binding Protein A, subunit A"/>
    <property type="match status" value="1"/>
</dbReference>
<feature type="region of interest" description="Disordered" evidence="1">
    <location>
        <begin position="276"/>
        <end position="324"/>
    </location>
</feature>
<dbReference type="InterPro" id="IPR016186">
    <property type="entry name" value="C-type_lectin-like/link_sf"/>
</dbReference>
<dbReference type="SMART" id="SM00034">
    <property type="entry name" value="CLECT"/>
    <property type="match status" value="1"/>
</dbReference>
<dbReference type="InterPro" id="IPR016187">
    <property type="entry name" value="CTDL_fold"/>
</dbReference>
<organism evidence="4 5">
    <name type="scientific">Mizuhopecten yessoensis</name>
    <name type="common">Japanese scallop</name>
    <name type="synonym">Patinopecten yessoensis</name>
    <dbReference type="NCBI Taxonomy" id="6573"/>
    <lineage>
        <taxon>Eukaryota</taxon>
        <taxon>Metazoa</taxon>
        <taxon>Spiralia</taxon>
        <taxon>Lophotrochozoa</taxon>
        <taxon>Mollusca</taxon>
        <taxon>Bivalvia</taxon>
        <taxon>Autobranchia</taxon>
        <taxon>Pteriomorphia</taxon>
        <taxon>Pectinida</taxon>
        <taxon>Pectinoidea</taxon>
        <taxon>Pectinidae</taxon>
        <taxon>Mizuhopecten</taxon>
    </lineage>
</organism>
<name>A0A210QAX1_MIZYE</name>
<protein>
    <recommendedName>
        <fullName evidence="3">C-type lectin domain-containing protein</fullName>
    </recommendedName>
</protein>
<proteinExistence type="predicted"/>
<dbReference type="InterPro" id="IPR001304">
    <property type="entry name" value="C-type_lectin-like"/>
</dbReference>
<reference evidence="4 5" key="1">
    <citation type="journal article" date="2017" name="Nat. Ecol. Evol.">
        <title>Scallop genome provides insights into evolution of bilaterian karyotype and development.</title>
        <authorList>
            <person name="Wang S."/>
            <person name="Zhang J."/>
            <person name="Jiao W."/>
            <person name="Li J."/>
            <person name="Xun X."/>
            <person name="Sun Y."/>
            <person name="Guo X."/>
            <person name="Huan P."/>
            <person name="Dong B."/>
            <person name="Zhang L."/>
            <person name="Hu X."/>
            <person name="Sun X."/>
            <person name="Wang J."/>
            <person name="Zhao C."/>
            <person name="Wang Y."/>
            <person name="Wang D."/>
            <person name="Huang X."/>
            <person name="Wang R."/>
            <person name="Lv J."/>
            <person name="Li Y."/>
            <person name="Zhang Z."/>
            <person name="Liu B."/>
            <person name="Lu W."/>
            <person name="Hui Y."/>
            <person name="Liang J."/>
            <person name="Zhou Z."/>
            <person name="Hou R."/>
            <person name="Li X."/>
            <person name="Liu Y."/>
            <person name="Li H."/>
            <person name="Ning X."/>
            <person name="Lin Y."/>
            <person name="Zhao L."/>
            <person name="Xing Q."/>
            <person name="Dou J."/>
            <person name="Li Y."/>
            <person name="Mao J."/>
            <person name="Guo H."/>
            <person name="Dou H."/>
            <person name="Li T."/>
            <person name="Mu C."/>
            <person name="Jiang W."/>
            <person name="Fu Q."/>
            <person name="Fu X."/>
            <person name="Miao Y."/>
            <person name="Liu J."/>
            <person name="Yu Q."/>
            <person name="Li R."/>
            <person name="Liao H."/>
            <person name="Li X."/>
            <person name="Kong Y."/>
            <person name="Jiang Z."/>
            <person name="Chourrout D."/>
            <person name="Li R."/>
            <person name="Bao Z."/>
        </authorList>
    </citation>
    <scope>NUCLEOTIDE SEQUENCE [LARGE SCALE GENOMIC DNA]</scope>
    <source>
        <strain evidence="4 5">PY_sf001</strain>
    </source>
</reference>